<feature type="region of interest" description="Disordered" evidence="1">
    <location>
        <begin position="121"/>
        <end position="174"/>
    </location>
</feature>
<organism evidence="2 3">
    <name type="scientific">Seiridium unicorne</name>
    <dbReference type="NCBI Taxonomy" id="138068"/>
    <lineage>
        <taxon>Eukaryota</taxon>
        <taxon>Fungi</taxon>
        <taxon>Dikarya</taxon>
        <taxon>Ascomycota</taxon>
        <taxon>Pezizomycotina</taxon>
        <taxon>Sordariomycetes</taxon>
        <taxon>Xylariomycetidae</taxon>
        <taxon>Amphisphaeriales</taxon>
        <taxon>Sporocadaceae</taxon>
        <taxon>Seiridium</taxon>
    </lineage>
</organism>
<keyword evidence="3" id="KW-1185">Reference proteome</keyword>
<dbReference type="Proteomes" id="UP001408356">
    <property type="component" value="Unassembled WGS sequence"/>
</dbReference>
<evidence type="ECO:0000256" key="1">
    <source>
        <dbReference type="SAM" id="MobiDB-lite"/>
    </source>
</evidence>
<feature type="region of interest" description="Disordered" evidence="1">
    <location>
        <begin position="807"/>
        <end position="867"/>
    </location>
</feature>
<accession>A0ABR2V4U5</accession>
<evidence type="ECO:0000313" key="3">
    <source>
        <dbReference type="Proteomes" id="UP001408356"/>
    </source>
</evidence>
<sequence length="867" mass="96737">MAAKDPLKRDLAEVLDNVGHGMCRACAETASAGCAHNDPESLAQQLRNVLVQWLSVTSQNSPDEIQPMFYYLEERWSTHPSGAIQARGADWAKFEAVQSLAAELQLNVYLAQLQRTESGIDYAYGTPSDLEETDEEEDGDEDPDTENGYPKRHQPSTSTEKPPEKVEAVPSNEDVETEWSVNVLLDGRTTVELYLDAANIIQGCDFFDLEDPDEEDVDGEYGHSGVSYTRDYRAQSLAIIPQRSIGHFFSRVFERDQGSEAVAVLDYFASRCLLSPEDEGHFHVLRHVCSRWKPPSSTVEDPGAGKPWIAVQKMVLPSHLALQLLRIAVRHESQDLFDSVCLGLGSVTDNHFLSQLSDALQGTMLSLELLREPLIGTITSGRMLGDRYVSVISLCNAETISEKLRQYALEALDESVRRCEGEQVMEQDGDTLILIAQHYRGFEWLHNFAVPLVRKKCHDAAFAIGFMWKLYLSACQGVFPREAAFDLVKSMVRASMANFHVSQLVSLHYWQTESARREKLRSQFGPNEVRGLPYLPAPAVIATLLNLVEVMVNFGMEGELKTLSKLLAAQCHLVPEQELYHLYIPFVCALVPRLERLPGICFSDESYQHLFLRIIDTYWQKHAQAKPAMHWGMLSKELAHKCAVCTAMNAFLADRNKQKHTMSNHSKTGMRSHLLDTLRKMRGVSCEEDKAAGKCHLTKLTSDHHMETKEWEVRGFNVRAMLRRVDQNHLMQLLGSHYPSMMGKSPQARPAVPATYIAQGTATGSVQNCTDGIACHALDQHPKPSPTHGGSQPILQRGSEQLPLQAAMPNHPCRRSSRSPLAPVSPNHQPITGTKRKFDGVLDPSRSPPAQIAGWGQSKVVDLSSAD</sequence>
<proteinExistence type="predicted"/>
<name>A0ABR2V4U5_9PEZI</name>
<reference evidence="2 3" key="1">
    <citation type="journal article" date="2024" name="J. Plant Pathol.">
        <title>Sequence and assembly of the genome of Seiridium unicorne, isolate CBS 538.82, causal agent of cypress canker disease.</title>
        <authorList>
            <person name="Scali E."/>
            <person name="Rocca G.D."/>
            <person name="Danti R."/>
            <person name="Garbelotto M."/>
            <person name="Barberini S."/>
            <person name="Baroncelli R."/>
            <person name="Emiliani G."/>
        </authorList>
    </citation>
    <scope>NUCLEOTIDE SEQUENCE [LARGE SCALE GENOMIC DNA]</scope>
    <source>
        <strain evidence="2 3">BM-138-508</strain>
    </source>
</reference>
<gene>
    <name evidence="2" type="ORF">SUNI508_05239</name>
</gene>
<protein>
    <submittedName>
        <fullName evidence="2">Uncharacterized protein</fullName>
    </submittedName>
</protein>
<comment type="caution">
    <text evidence="2">The sequence shown here is derived from an EMBL/GenBank/DDBJ whole genome shotgun (WGS) entry which is preliminary data.</text>
</comment>
<feature type="compositionally biased region" description="Acidic residues" evidence="1">
    <location>
        <begin position="129"/>
        <end position="145"/>
    </location>
</feature>
<dbReference type="EMBL" id="JARVKF010000146">
    <property type="protein sequence ID" value="KAK9421939.1"/>
    <property type="molecule type" value="Genomic_DNA"/>
</dbReference>
<evidence type="ECO:0000313" key="2">
    <source>
        <dbReference type="EMBL" id="KAK9421939.1"/>
    </source>
</evidence>